<organism evidence="2 3">
    <name type="scientific">Hyella patelloides LEGE 07179</name>
    <dbReference type="NCBI Taxonomy" id="945734"/>
    <lineage>
        <taxon>Bacteria</taxon>
        <taxon>Bacillati</taxon>
        <taxon>Cyanobacteriota</taxon>
        <taxon>Cyanophyceae</taxon>
        <taxon>Pleurocapsales</taxon>
        <taxon>Hyellaceae</taxon>
        <taxon>Hyella</taxon>
    </lineage>
</organism>
<dbReference type="AlphaFoldDB" id="A0A563W0L0"/>
<feature type="coiled-coil region" evidence="1">
    <location>
        <begin position="178"/>
        <end position="216"/>
    </location>
</feature>
<evidence type="ECO:0000256" key="1">
    <source>
        <dbReference type="SAM" id="Coils"/>
    </source>
</evidence>
<dbReference type="RefSeq" id="WP_144875769.1">
    <property type="nucleotide sequence ID" value="NZ_LR214303.1"/>
</dbReference>
<accession>A0A563W0L0</accession>
<gene>
    <name evidence="2" type="ORF">H1P_5690001</name>
</gene>
<keyword evidence="3" id="KW-1185">Reference proteome</keyword>
<dbReference type="EMBL" id="CAACVJ010000522">
    <property type="protein sequence ID" value="VEP17200.1"/>
    <property type="molecule type" value="Genomic_DNA"/>
</dbReference>
<evidence type="ECO:0000313" key="3">
    <source>
        <dbReference type="Proteomes" id="UP000320055"/>
    </source>
</evidence>
<sequence>MIFILNRVDQRGQDDIAIADKIKQLQLEIQTTLSLKELPDIIPLSGRFLYYAQCAWGATGISNNSSVDAVARRHYLNGMLVDCSSLIKLHTSEDKKLKKWFRDLEDRIDDGEVIDDESMRKVLYHVYDWSGGNRLWQCMRDRVRESFSELVILPALIDVLDRYKLLINAIDVELNIQKINEKEEVETKQQQIIDASERLTREVENIRDRFQQEVKEIIKLLKQDNQTERSILSQQSKKGFNSFYDIVSKVEEDLIENLISPVRDAFEQDKGSYELEEELTKVIPPPKAKAIAKAYDLVNRKLTKFNKDDSGYFIRQVRQDAQEKIRSMEHQQFSL</sequence>
<dbReference type="OrthoDB" id="444532at2"/>
<proteinExistence type="predicted"/>
<keyword evidence="1" id="KW-0175">Coiled coil</keyword>
<protein>
    <submittedName>
        <fullName evidence="2">Uncharacterized protein</fullName>
    </submittedName>
</protein>
<dbReference type="Proteomes" id="UP000320055">
    <property type="component" value="Unassembled WGS sequence"/>
</dbReference>
<reference evidence="2 3" key="1">
    <citation type="submission" date="2019-01" db="EMBL/GenBank/DDBJ databases">
        <authorList>
            <person name="Brito A."/>
        </authorList>
    </citation>
    <scope>NUCLEOTIDE SEQUENCE [LARGE SCALE GENOMIC DNA]</scope>
    <source>
        <strain evidence="2">1</strain>
    </source>
</reference>
<name>A0A563W0L0_9CYAN</name>
<evidence type="ECO:0000313" key="2">
    <source>
        <dbReference type="EMBL" id="VEP17200.1"/>
    </source>
</evidence>